<protein>
    <recommendedName>
        <fullName evidence="4">Ubiquitin-like protease family profile domain-containing protein</fullName>
    </recommendedName>
</protein>
<evidence type="ECO:0000313" key="6">
    <source>
        <dbReference type="Proteomes" id="UP000518752"/>
    </source>
</evidence>
<evidence type="ECO:0000259" key="4">
    <source>
        <dbReference type="PROSITE" id="PS50600"/>
    </source>
</evidence>
<dbReference type="OrthoDB" id="442460at2759"/>
<comment type="caution">
    <text evidence="5">The sequence shown here is derived from an EMBL/GenBank/DDBJ whole genome shotgun (WGS) entry which is preliminary data.</text>
</comment>
<dbReference type="Gene3D" id="3.40.395.10">
    <property type="entry name" value="Adenoviral Proteinase, Chain A"/>
    <property type="match status" value="1"/>
</dbReference>
<dbReference type="PROSITE" id="PS50600">
    <property type="entry name" value="ULP_PROTEASE"/>
    <property type="match status" value="1"/>
</dbReference>
<dbReference type="Proteomes" id="UP000518752">
    <property type="component" value="Unassembled WGS sequence"/>
</dbReference>
<dbReference type="EMBL" id="JAACJN010000162">
    <property type="protein sequence ID" value="KAF5365830.1"/>
    <property type="molecule type" value="Genomic_DNA"/>
</dbReference>
<reference evidence="5 6" key="1">
    <citation type="journal article" date="2020" name="ISME J.">
        <title>Uncovering the hidden diversity of litter-decomposition mechanisms in mushroom-forming fungi.</title>
        <authorList>
            <person name="Floudas D."/>
            <person name="Bentzer J."/>
            <person name="Ahren D."/>
            <person name="Johansson T."/>
            <person name="Persson P."/>
            <person name="Tunlid A."/>
        </authorList>
    </citation>
    <scope>NUCLEOTIDE SEQUENCE [LARGE SCALE GENOMIC DNA]</scope>
    <source>
        <strain evidence="5 6">CBS 406.79</strain>
    </source>
</reference>
<dbReference type="InterPro" id="IPR003653">
    <property type="entry name" value="Peptidase_C48_C"/>
</dbReference>
<organism evidence="5 6">
    <name type="scientific">Collybiopsis confluens</name>
    <dbReference type="NCBI Taxonomy" id="2823264"/>
    <lineage>
        <taxon>Eukaryota</taxon>
        <taxon>Fungi</taxon>
        <taxon>Dikarya</taxon>
        <taxon>Basidiomycota</taxon>
        <taxon>Agaricomycotina</taxon>
        <taxon>Agaricomycetes</taxon>
        <taxon>Agaricomycetidae</taxon>
        <taxon>Agaricales</taxon>
        <taxon>Marasmiineae</taxon>
        <taxon>Omphalotaceae</taxon>
        <taxon>Collybiopsis</taxon>
    </lineage>
</organism>
<keyword evidence="3" id="KW-0378">Hydrolase</keyword>
<dbReference type="AlphaFoldDB" id="A0A8H5GJD5"/>
<keyword evidence="6" id="KW-1185">Reference proteome</keyword>
<evidence type="ECO:0000313" key="5">
    <source>
        <dbReference type="EMBL" id="KAF5365830.1"/>
    </source>
</evidence>
<dbReference type="GO" id="GO:0008234">
    <property type="term" value="F:cysteine-type peptidase activity"/>
    <property type="evidence" value="ECO:0007669"/>
    <property type="project" value="InterPro"/>
</dbReference>
<gene>
    <name evidence="5" type="ORF">D9757_014431</name>
</gene>
<keyword evidence="2" id="KW-0645">Protease</keyword>
<proteinExistence type="inferred from homology"/>
<feature type="domain" description="Ubiquitin-like protease family profile" evidence="4">
    <location>
        <begin position="120"/>
        <end position="338"/>
    </location>
</feature>
<evidence type="ECO:0000256" key="1">
    <source>
        <dbReference type="ARBA" id="ARBA00005234"/>
    </source>
</evidence>
<dbReference type="GO" id="GO:0019783">
    <property type="term" value="F:ubiquitin-like protein peptidase activity"/>
    <property type="evidence" value="ECO:0007669"/>
    <property type="project" value="UniProtKB-ARBA"/>
</dbReference>
<accession>A0A8H5GJD5</accession>
<evidence type="ECO:0000256" key="3">
    <source>
        <dbReference type="ARBA" id="ARBA00022801"/>
    </source>
</evidence>
<dbReference type="InterPro" id="IPR038765">
    <property type="entry name" value="Papain-like_cys_pep_sf"/>
</dbReference>
<name>A0A8H5GJD5_9AGAR</name>
<dbReference type="SUPFAM" id="SSF54001">
    <property type="entry name" value="Cysteine proteinases"/>
    <property type="match status" value="1"/>
</dbReference>
<comment type="similarity">
    <text evidence="1">Belongs to the peptidase C48 family.</text>
</comment>
<dbReference type="Pfam" id="PF02902">
    <property type="entry name" value="Peptidase_C48"/>
    <property type="match status" value="1"/>
</dbReference>
<evidence type="ECO:0000256" key="2">
    <source>
        <dbReference type="ARBA" id="ARBA00022670"/>
    </source>
</evidence>
<sequence length="338" mass="38273">MEGIDIGEIKRMMDVEMNFKEWLETAILQEASQALSTAAALWPKIIFQLKHHCAPPSDHIALVVLGNLETLHDTTVKKMVGMEGFLWQEFDGHPEQAAGKLIVLVNQSTISSSKFNGHLAFIKYQDFSTLSTGRWVNNEVVNYFVDKWCTKSSTTLRLNSFFARQYLFDKVTGCPKTGVLMVEDWVSVLRWCHKTAVKQSLQDWDSMFIPINEMGTHWYLACIDFLQKRIDIYNSLREQFISNHKKPLLLQKNVNLMYYYGSQKFSVNFAVKQLTSRIMGMADGSLIPTSRSISSPTVMTVGFISFGTCGMSWNSDRSNLGTASQVTSGLPMTWSVNA</sequence>
<dbReference type="GO" id="GO:0006508">
    <property type="term" value="P:proteolysis"/>
    <property type="evidence" value="ECO:0007669"/>
    <property type="project" value="UniProtKB-KW"/>
</dbReference>